<evidence type="ECO:0000313" key="2">
    <source>
        <dbReference type="EMBL" id="NDK40160.1"/>
    </source>
</evidence>
<feature type="compositionally biased region" description="Polar residues" evidence="1">
    <location>
        <begin position="71"/>
        <end position="80"/>
    </location>
</feature>
<reference evidence="2 3" key="1">
    <citation type="submission" date="2018-07" db="EMBL/GenBank/DDBJ databases">
        <title>Whole genome Sequencing of Pseudoxanthomonas gei KCTC 32298 (T).</title>
        <authorList>
            <person name="Kumar S."/>
            <person name="Bansal K."/>
            <person name="Kaur A."/>
            <person name="Patil P."/>
            <person name="Sharma S."/>
            <person name="Patil P.B."/>
        </authorList>
    </citation>
    <scope>NUCLEOTIDE SEQUENCE [LARGE SCALE GENOMIC DNA]</scope>
    <source>
        <strain evidence="2 3">KCTC 32298</strain>
    </source>
</reference>
<proteinExistence type="predicted"/>
<dbReference type="Proteomes" id="UP001429354">
    <property type="component" value="Unassembled WGS sequence"/>
</dbReference>
<feature type="compositionally biased region" description="Polar residues" evidence="1">
    <location>
        <begin position="88"/>
        <end position="100"/>
    </location>
</feature>
<accession>A0ABX0AEW5</accession>
<organism evidence="2 3">
    <name type="scientific">Pseudoxanthomonas gei</name>
    <dbReference type="NCBI Taxonomy" id="1383030"/>
    <lineage>
        <taxon>Bacteria</taxon>
        <taxon>Pseudomonadati</taxon>
        <taxon>Pseudomonadota</taxon>
        <taxon>Gammaproteobacteria</taxon>
        <taxon>Lysobacterales</taxon>
        <taxon>Lysobacteraceae</taxon>
        <taxon>Pseudoxanthomonas</taxon>
    </lineage>
</organism>
<keyword evidence="3" id="KW-1185">Reference proteome</keyword>
<comment type="caution">
    <text evidence="2">The sequence shown here is derived from an EMBL/GenBank/DDBJ whole genome shotgun (WGS) entry which is preliminary data.</text>
</comment>
<feature type="region of interest" description="Disordered" evidence="1">
    <location>
        <begin position="71"/>
        <end position="121"/>
    </location>
</feature>
<evidence type="ECO:0000256" key="1">
    <source>
        <dbReference type="SAM" id="MobiDB-lite"/>
    </source>
</evidence>
<evidence type="ECO:0000313" key="3">
    <source>
        <dbReference type="Proteomes" id="UP001429354"/>
    </source>
</evidence>
<feature type="region of interest" description="Disordered" evidence="1">
    <location>
        <begin position="1"/>
        <end position="22"/>
    </location>
</feature>
<gene>
    <name evidence="2" type="ORF">DT603_15075</name>
</gene>
<protein>
    <submittedName>
        <fullName evidence="2">Uncharacterized protein</fullName>
    </submittedName>
</protein>
<dbReference type="EMBL" id="QOVG01000013">
    <property type="protein sequence ID" value="NDK40160.1"/>
    <property type="molecule type" value="Genomic_DNA"/>
</dbReference>
<sequence length="176" mass="18351">MAYLAATWRRDEGDTDSPGPGRFMRGEYGRGYGHAPAIGQMPMKKLLHTTLGLLLTSTLSQAVAQTLLQPGVTPASQNSPAAGGTGPQLKQPQAAVQTSPPGAPGSTVIRAKGPANDTPAPAIRKAATAPASIGVLDAAGIPLQGYIQVAPNRVYDPARKRYYWTVPAGEQQQIVK</sequence>
<name>A0ABX0AEW5_9GAMM</name>